<dbReference type="InterPro" id="IPR040198">
    <property type="entry name" value="Fido_containing"/>
</dbReference>
<dbReference type="AlphaFoldDB" id="A0A1F5GSB2"/>
<protein>
    <recommendedName>
        <fullName evidence="3">Fido domain-containing protein</fullName>
    </recommendedName>
</protein>
<dbReference type="InterPro" id="IPR036597">
    <property type="entry name" value="Fido-like_dom_sf"/>
</dbReference>
<dbReference type="PROSITE" id="PS51459">
    <property type="entry name" value="FIDO"/>
    <property type="match status" value="1"/>
</dbReference>
<organism evidence="4 5">
    <name type="scientific">Candidatus Curtissbacteria bacterium RIFCSPLOWO2_01_FULL_37_9</name>
    <dbReference type="NCBI Taxonomy" id="1797724"/>
    <lineage>
        <taxon>Bacteria</taxon>
        <taxon>Candidatus Curtissiibacteriota</taxon>
    </lineage>
</organism>
<proteinExistence type="predicted"/>
<dbReference type="PANTHER" id="PTHR13504">
    <property type="entry name" value="FIDO DOMAIN-CONTAINING PROTEIN DDB_G0283145"/>
    <property type="match status" value="1"/>
</dbReference>
<keyword evidence="2" id="KW-0067">ATP-binding</keyword>
<accession>A0A1F5GSB2</accession>
<evidence type="ECO:0000313" key="4">
    <source>
        <dbReference type="EMBL" id="OGD94735.1"/>
    </source>
</evidence>
<gene>
    <name evidence="4" type="ORF">A3A48_03185</name>
</gene>
<dbReference type="Proteomes" id="UP000178336">
    <property type="component" value="Unassembled WGS sequence"/>
</dbReference>
<dbReference type="Pfam" id="PF02661">
    <property type="entry name" value="Fic"/>
    <property type="match status" value="1"/>
</dbReference>
<name>A0A1F5GSB2_9BACT</name>
<feature type="binding site" evidence="2">
    <location>
        <begin position="166"/>
        <end position="173"/>
    </location>
    <ligand>
        <name>ATP</name>
        <dbReference type="ChEBI" id="CHEBI:30616"/>
    </ligand>
</feature>
<feature type="domain" description="Fido" evidence="3">
    <location>
        <begin position="75"/>
        <end position="225"/>
    </location>
</feature>
<dbReference type="PANTHER" id="PTHR13504:SF38">
    <property type="entry name" value="FIDO DOMAIN-CONTAINING PROTEIN"/>
    <property type="match status" value="1"/>
</dbReference>
<evidence type="ECO:0000256" key="1">
    <source>
        <dbReference type="PIRSR" id="PIRSR640198-1"/>
    </source>
</evidence>
<evidence type="ECO:0000313" key="5">
    <source>
        <dbReference type="Proteomes" id="UP000178336"/>
    </source>
</evidence>
<comment type="caution">
    <text evidence="4">The sequence shown here is derived from an EMBL/GenBank/DDBJ whole genome shotgun (WGS) entry which is preliminary data.</text>
</comment>
<dbReference type="Gene3D" id="1.10.3290.10">
    <property type="entry name" value="Fido-like domain"/>
    <property type="match status" value="1"/>
</dbReference>
<dbReference type="SUPFAM" id="SSF140931">
    <property type="entry name" value="Fic-like"/>
    <property type="match status" value="1"/>
</dbReference>
<dbReference type="STRING" id="1797724.A3A48_03185"/>
<dbReference type="GO" id="GO:0005524">
    <property type="term" value="F:ATP binding"/>
    <property type="evidence" value="ECO:0007669"/>
    <property type="project" value="UniProtKB-KW"/>
</dbReference>
<feature type="active site" evidence="1">
    <location>
        <position position="162"/>
    </location>
</feature>
<evidence type="ECO:0000256" key="2">
    <source>
        <dbReference type="PIRSR" id="PIRSR640198-2"/>
    </source>
</evidence>
<keyword evidence="2" id="KW-0547">Nucleotide-binding</keyword>
<reference evidence="4 5" key="1">
    <citation type="journal article" date="2016" name="Nat. Commun.">
        <title>Thousands of microbial genomes shed light on interconnected biogeochemical processes in an aquifer system.</title>
        <authorList>
            <person name="Anantharaman K."/>
            <person name="Brown C.T."/>
            <person name="Hug L.A."/>
            <person name="Sharon I."/>
            <person name="Castelle C.J."/>
            <person name="Probst A.J."/>
            <person name="Thomas B.C."/>
            <person name="Singh A."/>
            <person name="Wilkins M.J."/>
            <person name="Karaoz U."/>
            <person name="Brodie E.L."/>
            <person name="Williams K.H."/>
            <person name="Hubbard S.S."/>
            <person name="Banfield J.F."/>
        </authorList>
    </citation>
    <scope>NUCLEOTIDE SEQUENCE [LARGE SCALE GENOMIC DNA]</scope>
</reference>
<dbReference type="InterPro" id="IPR003812">
    <property type="entry name" value="Fido"/>
</dbReference>
<sequence length="235" mass="26967">MDVPLSQEDAVTPLWLAYKKTPDYKRGLIKAIPAHYPLVEKQERVGLQSIYTQFIKSLSSTQNAKAELKSRSVGIWLSEWKNMQKMLFMHILKDCGNWRRKDVRFGSPGDEEVYHIPSHRDVPREMTALANSVCQLVNKDLLSNEDKYRDLAQVHYQFIRIHPFVDGNGRVARVLTDQLAIFFGLPPAMAGYPRHDGKRRLNYHRAIRACADDATCGDLALWIAGYIEEQLKLLA</sequence>
<evidence type="ECO:0000259" key="3">
    <source>
        <dbReference type="PROSITE" id="PS51459"/>
    </source>
</evidence>
<dbReference type="EMBL" id="MFBN01000041">
    <property type="protein sequence ID" value="OGD94735.1"/>
    <property type="molecule type" value="Genomic_DNA"/>
</dbReference>